<dbReference type="FunFam" id="2.40.70.10:FF:000041">
    <property type="entry name" value="Basic 7S globulin"/>
    <property type="match status" value="1"/>
</dbReference>
<proteinExistence type="inferred from homology"/>
<dbReference type="PROSITE" id="PS51767">
    <property type="entry name" value="PEPTIDASE_A1"/>
    <property type="match status" value="1"/>
</dbReference>
<keyword evidence="8" id="KW-1185">Reference proteome</keyword>
<dbReference type="InterPro" id="IPR032861">
    <property type="entry name" value="TAXi_N"/>
</dbReference>
<evidence type="ECO:0000313" key="8">
    <source>
        <dbReference type="Proteomes" id="UP001634393"/>
    </source>
</evidence>
<dbReference type="EMBL" id="JBJXBP010000001">
    <property type="protein sequence ID" value="KAL3849850.1"/>
    <property type="molecule type" value="Genomic_DNA"/>
</dbReference>
<gene>
    <name evidence="7" type="ORF">ACJIZ3_011732</name>
</gene>
<evidence type="ECO:0000313" key="7">
    <source>
        <dbReference type="EMBL" id="KAL3849850.1"/>
    </source>
</evidence>
<keyword evidence="4 5" id="KW-0732">Signal</keyword>
<evidence type="ECO:0000256" key="1">
    <source>
        <dbReference type="ARBA" id="ARBA00004239"/>
    </source>
</evidence>
<feature type="domain" description="Peptidase A1" evidence="6">
    <location>
        <begin position="44"/>
        <end position="417"/>
    </location>
</feature>
<comment type="similarity">
    <text evidence="2">Belongs to the peptidase A1 family.</text>
</comment>
<name>A0ABD3UNK1_9LAMI</name>
<dbReference type="PANTHER" id="PTHR47965:SF22">
    <property type="entry name" value="EUKARYOTIC ASPARTYL PROTEASE FAMILY PROTEIN"/>
    <property type="match status" value="1"/>
</dbReference>
<evidence type="ECO:0000256" key="4">
    <source>
        <dbReference type="ARBA" id="ARBA00022729"/>
    </source>
</evidence>
<keyword evidence="3" id="KW-0964">Secreted</keyword>
<feature type="signal peptide" evidence="5">
    <location>
        <begin position="1"/>
        <end position="22"/>
    </location>
</feature>
<dbReference type="GO" id="GO:0005576">
    <property type="term" value="C:extracellular region"/>
    <property type="evidence" value="ECO:0007669"/>
    <property type="project" value="UniProtKB-SubCell"/>
</dbReference>
<accession>A0ABD3UNK1</accession>
<dbReference type="FunFam" id="2.40.70.10:FF:000045">
    <property type="entry name" value="Basic 7S globulin"/>
    <property type="match status" value="1"/>
</dbReference>
<dbReference type="Pfam" id="PF14543">
    <property type="entry name" value="TAXi_N"/>
    <property type="match status" value="1"/>
</dbReference>
<dbReference type="CDD" id="cd05489">
    <property type="entry name" value="xylanase_inhibitor_I_like"/>
    <property type="match status" value="1"/>
</dbReference>
<dbReference type="Pfam" id="PF14541">
    <property type="entry name" value="TAXi_C"/>
    <property type="match status" value="1"/>
</dbReference>
<dbReference type="InterPro" id="IPR001461">
    <property type="entry name" value="Aspartic_peptidase_A1"/>
</dbReference>
<protein>
    <recommendedName>
        <fullName evidence="6">Peptidase A1 domain-containing protein</fullName>
    </recommendedName>
</protein>
<dbReference type="SUPFAM" id="SSF50630">
    <property type="entry name" value="Acid proteases"/>
    <property type="match status" value="1"/>
</dbReference>
<dbReference type="AlphaFoldDB" id="A0ABD3UNK1"/>
<sequence>MASSLVLFLSSFFLLLIIASHAQTSFRPHALVLPVRKDTSTLQYVTRINQRTPRVSIHLAVNLGGQYSWVDCDNNYVSSTYRPVNCRTAQCSLARYTGCGDCFNGPRPGCNNNTCAVSPDNPFIRLSTVGELAQDIVTVQSTDGSTPGRSVTVPRFIFSCAPTFLLQGLASGALGLAGLGRAGIGLPSQFSSAFSFRRRFAICLSSSTSANGIIFFGDGPYNLLQNVEVSQSLRYTPLITNPVSTAGSYLIGEPSTEYFIRVNTIRVNNNPIAINATLLTIDNEGNGGTKISTVNPYTFMESSIYQAFTSAYIREAAARNIRRVARVAPFDVCFRSTNIVGTRVGPSVPFIDLVLQGQNAVWTITGSNSMVQVKNNVLCLGFLDGGLNPNTAIVIGGKQLEDNLLQFDLASSRLGFSSTLLGRQTTCANFNFTSTA</sequence>
<evidence type="ECO:0000259" key="6">
    <source>
        <dbReference type="PROSITE" id="PS51767"/>
    </source>
</evidence>
<dbReference type="InterPro" id="IPR021109">
    <property type="entry name" value="Peptidase_aspartic_dom_sf"/>
</dbReference>
<dbReference type="InterPro" id="IPR032799">
    <property type="entry name" value="TAXi_C"/>
</dbReference>
<feature type="chain" id="PRO_5044847548" description="Peptidase A1 domain-containing protein" evidence="5">
    <location>
        <begin position="23"/>
        <end position="436"/>
    </location>
</feature>
<dbReference type="Proteomes" id="UP001634393">
    <property type="component" value="Unassembled WGS sequence"/>
</dbReference>
<dbReference type="InterPro" id="IPR033868">
    <property type="entry name" value="Xylanase_inhibitor_I-like"/>
</dbReference>
<dbReference type="Gene3D" id="2.40.70.10">
    <property type="entry name" value="Acid Proteases"/>
    <property type="match status" value="2"/>
</dbReference>
<organism evidence="7 8">
    <name type="scientific">Penstemon smallii</name>
    <dbReference type="NCBI Taxonomy" id="265156"/>
    <lineage>
        <taxon>Eukaryota</taxon>
        <taxon>Viridiplantae</taxon>
        <taxon>Streptophyta</taxon>
        <taxon>Embryophyta</taxon>
        <taxon>Tracheophyta</taxon>
        <taxon>Spermatophyta</taxon>
        <taxon>Magnoliopsida</taxon>
        <taxon>eudicotyledons</taxon>
        <taxon>Gunneridae</taxon>
        <taxon>Pentapetalae</taxon>
        <taxon>asterids</taxon>
        <taxon>lamiids</taxon>
        <taxon>Lamiales</taxon>
        <taxon>Plantaginaceae</taxon>
        <taxon>Cheloneae</taxon>
        <taxon>Penstemon</taxon>
    </lineage>
</organism>
<reference evidence="7 8" key="1">
    <citation type="submission" date="2024-12" db="EMBL/GenBank/DDBJ databases">
        <title>The unique morphological basis and parallel evolutionary history of personate flowers in Penstemon.</title>
        <authorList>
            <person name="Depatie T.H."/>
            <person name="Wessinger C.A."/>
        </authorList>
    </citation>
    <scope>NUCLEOTIDE SEQUENCE [LARGE SCALE GENOMIC DNA]</scope>
    <source>
        <strain evidence="7">WTNN_2</strain>
        <tissue evidence="7">Leaf</tissue>
    </source>
</reference>
<evidence type="ECO:0000256" key="5">
    <source>
        <dbReference type="SAM" id="SignalP"/>
    </source>
</evidence>
<dbReference type="InterPro" id="IPR033121">
    <property type="entry name" value="PEPTIDASE_A1"/>
</dbReference>
<comment type="subcellular location">
    <subcellularLocation>
        <location evidence="1">Secreted</location>
        <location evidence="1">Extracellular space</location>
    </subcellularLocation>
</comment>
<evidence type="ECO:0000256" key="2">
    <source>
        <dbReference type="ARBA" id="ARBA00007447"/>
    </source>
</evidence>
<comment type="caution">
    <text evidence="7">The sequence shown here is derived from an EMBL/GenBank/DDBJ whole genome shotgun (WGS) entry which is preliminary data.</text>
</comment>
<evidence type="ECO:0000256" key="3">
    <source>
        <dbReference type="ARBA" id="ARBA00022525"/>
    </source>
</evidence>
<dbReference type="PANTHER" id="PTHR47965">
    <property type="entry name" value="ASPARTYL PROTEASE-RELATED"/>
    <property type="match status" value="1"/>
</dbReference>